<accession>A0ABT8H222</accession>
<feature type="compositionally biased region" description="Basic and acidic residues" evidence="1">
    <location>
        <begin position="227"/>
        <end position="246"/>
    </location>
</feature>
<protein>
    <recommendedName>
        <fullName evidence="4">MarR family transcriptional regulator</fullName>
    </recommendedName>
</protein>
<dbReference type="RefSeq" id="WP_301162580.1">
    <property type="nucleotide sequence ID" value="NZ_JAUHTB010000010.1"/>
</dbReference>
<evidence type="ECO:0008006" key="4">
    <source>
        <dbReference type="Google" id="ProtNLM"/>
    </source>
</evidence>
<proteinExistence type="predicted"/>
<dbReference type="EMBL" id="JAUHTB010000010">
    <property type="protein sequence ID" value="MDN4506297.1"/>
    <property type="molecule type" value="Genomic_DNA"/>
</dbReference>
<gene>
    <name evidence="2" type="ORF">QYF62_09535</name>
</gene>
<organism evidence="2 3">
    <name type="scientific">Dietzia maris</name>
    <dbReference type="NCBI Taxonomy" id="37915"/>
    <lineage>
        <taxon>Bacteria</taxon>
        <taxon>Bacillati</taxon>
        <taxon>Actinomycetota</taxon>
        <taxon>Actinomycetes</taxon>
        <taxon>Mycobacteriales</taxon>
        <taxon>Dietziaceae</taxon>
        <taxon>Dietzia</taxon>
    </lineage>
</organism>
<comment type="caution">
    <text evidence="2">The sequence shown here is derived from an EMBL/GenBank/DDBJ whole genome shotgun (WGS) entry which is preliminary data.</text>
</comment>
<feature type="region of interest" description="Disordered" evidence="1">
    <location>
        <begin position="213"/>
        <end position="246"/>
    </location>
</feature>
<reference evidence="2 3" key="1">
    <citation type="submission" date="2023-07" db="EMBL/GenBank/DDBJ databases">
        <title>Strategy for survival of the halotoleranting strain Dietzia MX2 from the Yakshinskoe mineral salts deposit.</title>
        <authorList>
            <person name="Kharitonova M.A."/>
            <person name="Kupriyanova-Ashina F.G."/>
            <person name="Shakirov T.R."/>
            <person name="Vafina M.S."/>
            <person name="Ilinskaya O.N."/>
        </authorList>
    </citation>
    <scope>NUCLEOTIDE SEQUENCE [LARGE SCALE GENOMIC DNA]</scope>
    <source>
        <strain evidence="2 3">MX2</strain>
    </source>
</reference>
<feature type="compositionally biased region" description="Low complexity" evidence="1">
    <location>
        <begin position="213"/>
        <end position="226"/>
    </location>
</feature>
<name>A0ABT8H222_9ACTN</name>
<sequence length="246" mass="25403">MWHDRLMYVVTIDQRRSRSSADRVPALIDALADIPTAAAFERTAGDEVQGLLDDPAAVRSALLVALREGDWHCGVGAGEVDDESYSSGTRAGRGDAYLAARNAVDAAKGLPGSVAIRVPGDPGSRDDRGSATAWAADCEAVWALVAPLVLGRTEAQWRVVDAVDRSPTQVAAAEELSITPASVTGALRLSQIREERAAYPVLDRLLAGAHDAAVGGAGSPASGQRGKAADGGRGKAADGGRGKADR</sequence>
<keyword evidence="3" id="KW-1185">Reference proteome</keyword>
<dbReference type="Proteomes" id="UP001172702">
    <property type="component" value="Unassembled WGS sequence"/>
</dbReference>
<evidence type="ECO:0000313" key="2">
    <source>
        <dbReference type="EMBL" id="MDN4506297.1"/>
    </source>
</evidence>
<evidence type="ECO:0000256" key="1">
    <source>
        <dbReference type="SAM" id="MobiDB-lite"/>
    </source>
</evidence>
<evidence type="ECO:0000313" key="3">
    <source>
        <dbReference type="Proteomes" id="UP001172702"/>
    </source>
</evidence>